<dbReference type="Proteomes" id="UP000241912">
    <property type="component" value="Unassembled WGS sequence"/>
</dbReference>
<accession>A0A2P7NXG3</accession>
<sequence>MNEINYASGITAQNLRAFLQLWPLVAIGIEDSKKTINECSDQFFDKEDNDFSWCYLYELPTYDLVVFLFSTLCGVVPHDQILNWFKQMADTSGNIGA</sequence>
<keyword evidence="2" id="KW-1185">Reference proteome</keyword>
<dbReference type="RefSeq" id="WP_106706130.1">
    <property type="nucleotide sequence ID" value="NZ_PXXU01000009.1"/>
</dbReference>
<proteinExistence type="predicted"/>
<evidence type="ECO:0000313" key="1">
    <source>
        <dbReference type="EMBL" id="PSJ18147.1"/>
    </source>
</evidence>
<name>A0A2P7NXG3_9PROT</name>
<comment type="caution">
    <text evidence="1">The sequence shown here is derived from an EMBL/GenBank/DDBJ whole genome shotgun (WGS) entry which is preliminary data.</text>
</comment>
<protein>
    <submittedName>
        <fullName evidence="1">Uncharacterized protein</fullName>
    </submittedName>
</protein>
<dbReference type="EMBL" id="PXXU01000009">
    <property type="protein sequence ID" value="PSJ18147.1"/>
    <property type="molecule type" value="Genomic_DNA"/>
</dbReference>
<evidence type="ECO:0000313" key="2">
    <source>
        <dbReference type="Proteomes" id="UP000241912"/>
    </source>
</evidence>
<organism evidence="1 2">
    <name type="scientific">Nitrosomonas supralitoralis</name>
    <dbReference type="NCBI Taxonomy" id="2116706"/>
    <lineage>
        <taxon>Bacteria</taxon>
        <taxon>Pseudomonadati</taxon>
        <taxon>Pseudomonadota</taxon>
        <taxon>Betaproteobacteria</taxon>
        <taxon>Nitrosomonadales</taxon>
        <taxon>Nitrosomonadaceae</taxon>
        <taxon>Nitrosomonas</taxon>
    </lineage>
</organism>
<gene>
    <name evidence="1" type="ORF">C7H79_04670</name>
</gene>
<dbReference type="AlphaFoldDB" id="A0A2P7NXG3"/>
<reference evidence="1 2" key="1">
    <citation type="submission" date="2018-03" db="EMBL/GenBank/DDBJ databases">
        <title>Draft genome of Nitrosomonas supralitoralis APG5.</title>
        <authorList>
            <person name="Urakawa H."/>
            <person name="Lopez J.V."/>
        </authorList>
    </citation>
    <scope>NUCLEOTIDE SEQUENCE [LARGE SCALE GENOMIC DNA]</scope>
    <source>
        <strain evidence="1 2">APG5</strain>
    </source>
</reference>